<evidence type="ECO:0000313" key="10">
    <source>
        <dbReference type="EMBL" id="SDZ89048.1"/>
    </source>
</evidence>
<protein>
    <submittedName>
        <fullName evidence="10">Glycerol-1-phosphate dehydrogenase [NAD(P)+]</fullName>
    </submittedName>
</protein>
<dbReference type="PANTHER" id="PTHR43616">
    <property type="entry name" value="GLYCEROL DEHYDROGENASE"/>
    <property type="match status" value="1"/>
</dbReference>
<dbReference type="InterPro" id="IPR016205">
    <property type="entry name" value="Glycerol_DH"/>
</dbReference>
<dbReference type="GO" id="GO:0005829">
    <property type="term" value="C:cytosol"/>
    <property type="evidence" value="ECO:0007669"/>
    <property type="project" value="TreeGrafter"/>
</dbReference>
<dbReference type="GO" id="GO:0008654">
    <property type="term" value="P:phospholipid biosynthetic process"/>
    <property type="evidence" value="ECO:0007669"/>
    <property type="project" value="UniProtKB-KW"/>
</dbReference>
<evidence type="ECO:0000256" key="6">
    <source>
        <dbReference type="ARBA" id="ARBA00023027"/>
    </source>
</evidence>
<evidence type="ECO:0000256" key="4">
    <source>
        <dbReference type="ARBA" id="ARBA00022857"/>
    </source>
</evidence>
<dbReference type="Pfam" id="PF13685">
    <property type="entry name" value="Fe-ADH_2"/>
    <property type="match status" value="1"/>
</dbReference>
<dbReference type="STRING" id="81409.SAMN04515656_10117"/>
<dbReference type="CDD" id="cd08175">
    <property type="entry name" value="G1PDH"/>
    <property type="match status" value="1"/>
</dbReference>
<keyword evidence="11" id="KW-1185">Reference proteome</keyword>
<dbReference type="EMBL" id="FNRK01000001">
    <property type="protein sequence ID" value="SDZ89048.1"/>
    <property type="molecule type" value="Genomic_DNA"/>
</dbReference>
<keyword evidence="7" id="KW-0443">Lipid metabolism</keyword>
<keyword evidence="9" id="KW-1208">Phospholipid metabolism</keyword>
<evidence type="ECO:0000256" key="3">
    <source>
        <dbReference type="ARBA" id="ARBA00022723"/>
    </source>
</evidence>
<evidence type="ECO:0000256" key="1">
    <source>
        <dbReference type="ARBA" id="ARBA00022490"/>
    </source>
</evidence>
<keyword evidence="4" id="KW-0521">NADP</keyword>
<keyword evidence="2" id="KW-0444">Lipid biosynthesis</keyword>
<reference evidence="10 11" key="1">
    <citation type="submission" date="2016-10" db="EMBL/GenBank/DDBJ databases">
        <authorList>
            <person name="de Groot N.N."/>
        </authorList>
    </citation>
    <scope>NUCLEOTIDE SEQUENCE [LARGE SCALE GENOMIC DNA]</scope>
    <source>
        <strain evidence="10 11">SR12</strain>
    </source>
</reference>
<gene>
    <name evidence="10" type="ORF">SAMN04515656_10117</name>
</gene>
<dbReference type="GO" id="GO:0016614">
    <property type="term" value="F:oxidoreductase activity, acting on CH-OH group of donors"/>
    <property type="evidence" value="ECO:0007669"/>
    <property type="project" value="InterPro"/>
</dbReference>
<dbReference type="PANTHER" id="PTHR43616:SF5">
    <property type="entry name" value="GLYCEROL DEHYDROGENASE 1"/>
    <property type="match status" value="1"/>
</dbReference>
<dbReference type="InterPro" id="IPR032837">
    <property type="entry name" value="G1PDH"/>
</dbReference>
<accession>A0A1H3WS77</accession>
<keyword evidence="3" id="KW-0479">Metal-binding</keyword>
<dbReference type="Gene3D" id="1.20.1090.10">
    <property type="entry name" value="Dehydroquinate synthase-like - alpha domain"/>
    <property type="match status" value="1"/>
</dbReference>
<dbReference type="GO" id="GO:0046872">
    <property type="term" value="F:metal ion binding"/>
    <property type="evidence" value="ECO:0007669"/>
    <property type="project" value="UniProtKB-KW"/>
</dbReference>
<evidence type="ECO:0000256" key="9">
    <source>
        <dbReference type="ARBA" id="ARBA00023264"/>
    </source>
</evidence>
<keyword evidence="8" id="KW-0594">Phospholipid biosynthesis</keyword>
<evidence type="ECO:0000256" key="5">
    <source>
        <dbReference type="ARBA" id="ARBA00023002"/>
    </source>
</evidence>
<sequence length="432" mass="47534">MNVQAQLAKGSFQCHCGRVHQCDTTLLRIERGVLKELGTILAGFHHLLVISDGNTRPLCGQAVIQVLKDQGFTVDEAFFNQKTVLVPDEKAIAAVEAVYTEGTQAIIGVGSGVINDLSKYIAFTHGIPSMIVATAPSMDGFASSGAVMMLGGFKVTCTRKAPRWIVGDIDILTAAPMEMIRSGIGDILGKYSALSDWKLAHILSTDPMCDLIYQMVEEELEACVDNIPKIMERDPDAIGRLMESLAIVGISLAYQGSSRPASGSEHLISHFFELTSIMKNKPYFPHGIDVGYAAVIAEILRKQLLQEDPGTFATDFNRREWEAGLQDVFGEMAEDIITLQDDAKTYTTDRSALIRENWEAIQDILGQTPGVEFMVEKLEAAGFHLDEFIALYGWDSIRSGVLYATDLKTRYTLLELLSDTGYLKRYATALKF</sequence>
<dbReference type="Proteomes" id="UP000199394">
    <property type="component" value="Unassembled WGS sequence"/>
</dbReference>
<keyword evidence="1" id="KW-0963">Cytoplasm</keyword>
<dbReference type="RefSeq" id="WP_090303962.1">
    <property type="nucleotide sequence ID" value="NZ_FNRK01000001.1"/>
</dbReference>
<evidence type="ECO:0000313" key="11">
    <source>
        <dbReference type="Proteomes" id="UP000199394"/>
    </source>
</evidence>
<dbReference type="AlphaFoldDB" id="A0A1H3WS77"/>
<evidence type="ECO:0000256" key="7">
    <source>
        <dbReference type="ARBA" id="ARBA00023098"/>
    </source>
</evidence>
<proteinExistence type="predicted"/>
<organism evidence="10 11">
    <name type="scientific">Eubacterium aggregans</name>
    <dbReference type="NCBI Taxonomy" id="81409"/>
    <lineage>
        <taxon>Bacteria</taxon>
        <taxon>Bacillati</taxon>
        <taxon>Bacillota</taxon>
        <taxon>Clostridia</taxon>
        <taxon>Eubacteriales</taxon>
        <taxon>Eubacteriaceae</taxon>
        <taxon>Eubacterium</taxon>
    </lineage>
</organism>
<keyword evidence="6" id="KW-0520">NAD</keyword>
<keyword evidence="5" id="KW-0560">Oxidoreductase</keyword>
<evidence type="ECO:0000256" key="2">
    <source>
        <dbReference type="ARBA" id="ARBA00022516"/>
    </source>
</evidence>
<dbReference type="OrthoDB" id="9763580at2"/>
<dbReference type="SUPFAM" id="SSF56796">
    <property type="entry name" value="Dehydroquinate synthase-like"/>
    <property type="match status" value="1"/>
</dbReference>
<dbReference type="Gene3D" id="3.40.50.1970">
    <property type="match status" value="1"/>
</dbReference>
<name>A0A1H3WS77_9FIRM</name>
<evidence type="ECO:0000256" key="8">
    <source>
        <dbReference type="ARBA" id="ARBA00023209"/>
    </source>
</evidence>